<proteinExistence type="predicted"/>
<accession>A0AA87Y7C8</accession>
<dbReference type="RefSeq" id="WP_229466034.1">
    <property type="nucleotide sequence ID" value="NZ_BMWW01000004.1"/>
</dbReference>
<protein>
    <submittedName>
        <fullName evidence="1">Uncharacterized protein</fullName>
    </submittedName>
</protein>
<evidence type="ECO:0000313" key="2">
    <source>
        <dbReference type="Proteomes" id="UP000619512"/>
    </source>
</evidence>
<reference evidence="1" key="2">
    <citation type="submission" date="2022-12" db="EMBL/GenBank/DDBJ databases">
        <authorList>
            <person name="Sun Q."/>
            <person name="Kim S."/>
        </authorList>
    </citation>
    <scope>NUCLEOTIDE SEQUENCE</scope>
    <source>
        <strain evidence="1">KCTC 12344</strain>
    </source>
</reference>
<dbReference type="EMBL" id="BMWW01000004">
    <property type="protein sequence ID" value="GGY91822.1"/>
    <property type="molecule type" value="Genomic_DNA"/>
</dbReference>
<reference evidence="1" key="1">
    <citation type="journal article" date="2014" name="Int. J. Syst. Evol. Microbiol.">
        <title>Complete genome sequence of Corynebacterium casei LMG S-19264T (=DSM 44701T), isolated from a smear-ripened cheese.</title>
        <authorList>
            <consortium name="US DOE Joint Genome Institute (JGI-PGF)"/>
            <person name="Walter F."/>
            <person name="Albersmeier A."/>
            <person name="Kalinowski J."/>
            <person name="Ruckert C."/>
        </authorList>
    </citation>
    <scope>NUCLEOTIDE SEQUENCE</scope>
    <source>
        <strain evidence="1">KCTC 12344</strain>
    </source>
</reference>
<gene>
    <name evidence="1" type="ORF">GCM10007388_26370</name>
</gene>
<dbReference type="Proteomes" id="UP000619512">
    <property type="component" value="Unassembled WGS sequence"/>
</dbReference>
<evidence type="ECO:0000313" key="1">
    <source>
        <dbReference type="EMBL" id="GGY91822.1"/>
    </source>
</evidence>
<comment type="caution">
    <text evidence="1">The sequence shown here is derived from an EMBL/GenBank/DDBJ whole genome shotgun (WGS) entry which is preliminary data.</text>
</comment>
<sequence>MAIGLLNRRSSIVQNANRRRVALPRHSVVPHAAGWMLALLILCMGSATAQPQERGWVSYRDAYRAMVTFAKYGKAKNLLQDHYQVSPKDGQSAEGLRLTLSGRTTQLDLPLDPTGRITLPLLKAAYDENAVLVLNRKVSGFSFQPRLSIVARVDGIYEGQELRIACDQALQYLRSTDAGYQSRHCAGVRFAFPKRSDATVRVRDAEREVALAPEEGAVFDGDTTTDFRVMVYRFASWPERGQVISQNAPLAIVPVIE</sequence>
<name>A0AA87Y7C8_9BURK</name>
<dbReference type="AlphaFoldDB" id="A0AA87Y7C8"/>
<organism evidence="1 2">
    <name type="scientific">Pseudoduganella plicata</name>
    <dbReference type="NCBI Taxonomy" id="321984"/>
    <lineage>
        <taxon>Bacteria</taxon>
        <taxon>Pseudomonadati</taxon>
        <taxon>Pseudomonadota</taxon>
        <taxon>Betaproteobacteria</taxon>
        <taxon>Burkholderiales</taxon>
        <taxon>Oxalobacteraceae</taxon>
        <taxon>Telluria group</taxon>
        <taxon>Pseudoduganella</taxon>
    </lineage>
</organism>